<dbReference type="AlphaFoldDB" id="A0A4C1X384"/>
<accession>A0A4C1X384</accession>
<organism evidence="1 2">
    <name type="scientific">Eumeta variegata</name>
    <name type="common">Bagworm moth</name>
    <name type="synonym">Eumeta japonica</name>
    <dbReference type="NCBI Taxonomy" id="151549"/>
    <lineage>
        <taxon>Eukaryota</taxon>
        <taxon>Metazoa</taxon>
        <taxon>Ecdysozoa</taxon>
        <taxon>Arthropoda</taxon>
        <taxon>Hexapoda</taxon>
        <taxon>Insecta</taxon>
        <taxon>Pterygota</taxon>
        <taxon>Neoptera</taxon>
        <taxon>Endopterygota</taxon>
        <taxon>Lepidoptera</taxon>
        <taxon>Glossata</taxon>
        <taxon>Ditrysia</taxon>
        <taxon>Tineoidea</taxon>
        <taxon>Psychidae</taxon>
        <taxon>Oiketicinae</taxon>
        <taxon>Eumeta</taxon>
    </lineage>
</organism>
<keyword evidence="2" id="KW-1185">Reference proteome</keyword>
<proteinExistence type="predicted"/>
<name>A0A4C1X384_EUMVA</name>
<protein>
    <submittedName>
        <fullName evidence="1">Uncharacterized protein</fullName>
    </submittedName>
</protein>
<sequence length="142" mass="15981">MWPLNKMDGARARPRLHHAITPAGTFFPFASPAAGGAARRVTGPVLFEVTPANASRRRRSIFVIILFSIRINEFVTFNQGCKALRTVQGKSPYFEVVSLARGIPIKRYMTAWDVKECRSASRSTTAPVRLRMGRPKLCKWMM</sequence>
<evidence type="ECO:0000313" key="1">
    <source>
        <dbReference type="EMBL" id="GBP56804.1"/>
    </source>
</evidence>
<evidence type="ECO:0000313" key="2">
    <source>
        <dbReference type="Proteomes" id="UP000299102"/>
    </source>
</evidence>
<reference evidence="1 2" key="1">
    <citation type="journal article" date="2019" name="Commun. Biol.">
        <title>The bagworm genome reveals a unique fibroin gene that provides high tensile strength.</title>
        <authorList>
            <person name="Kono N."/>
            <person name="Nakamura H."/>
            <person name="Ohtoshi R."/>
            <person name="Tomita M."/>
            <person name="Numata K."/>
            <person name="Arakawa K."/>
        </authorList>
    </citation>
    <scope>NUCLEOTIDE SEQUENCE [LARGE SCALE GENOMIC DNA]</scope>
</reference>
<dbReference type="Proteomes" id="UP000299102">
    <property type="component" value="Unassembled WGS sequence"/>
</dbReference>
<dbReference type="EMBL" id="BGZK01000701">
    <property type="protein sequence ID" value="GBP56804.1"/>
    <property type="molecule type" value="Genomic_DNA"/>
</dbReference>
<gene>
    <name evidence="1" type="ORF">EVAR_91456_1</name>
</gene>
<comment type="caution">
    <text evidence="1">The sequence shown here is derived from an EMBL/GenBank/DDBJ whole genome shotgun (WGS) entry which is preliminary data.</text>
</comment>